<organism evidence="4 5">
    <name type="scientific">Pontibacter oryzae</name>
    <dbReference type="NCBI Taxonomy" id="2304593"/>
    <lineage>
        <taxon>Bacteria</taxon>
        <taxon>Pseudomonadati</taxon>
        <taxon>Bacteroidota</taxon>
        <taxon>Cytophagia</taxon>
        <taxon>Cytophagales</taxon>
        <taxon>Hymenobacteraceae</taxon>
        <taxon>Pontibacter</taxon>
    </lineage>
</organism>
<dbReference type="Gene3D" id="2.60.120.380">
    <property type="match status" value="1"/>
</dbReference>
<dbReference type="PANTHER" id="PTHR43399">
    <property type="entry name" value="SUBTILISIN-RELATED"/>
    <property type="match status" value="1"/>
</dbReference>
<dbReference type="PROSITE" id="PS51892">
    <property type="entry name" value="SUBTILASE"/>
    <property type="match status" value="1"/>
</dbReference>
<dbReference type="InterPro" id="IPR036852">
    <property type="entry name" value="Peptidase_S8/S53_dom_sf"/>
</dbReference>
<evidence type="ECO:0000313" key="4">
    <source>
        <dbReference type="EMBL" id="RIJ43148.1"/>
    </source>
</evidence>
<gene>
    <name evidence="4" type="ORF">D1627_04815</name>
</gene>
<comment type="caution">
    <text evidence="2">Lacks conserved residue(s) required for the propagation of feature annotation.</text>
</comment>
<accession>A0A399SIX4</accession>
<dbReference type="NCBIfam" id="TIGR04183">
    <property type="entry name" value="Por_Secre_tail"/>
    <property type="match status" value="1"/>
</dbReference>
<comment type="caution">
    <text evidence="4">The sequence shown here is derived from an EMBL/GenBank/DDBJ whole genome shotgun (WGS) entry which is preliminary data.</text>
</comment>
<dbReference type="GO" id="GO:0006508">
    <property type="term" value="P:proteolysis"/>
    <property type="evidence" value="ECO:0007669"/>
    <property type="project" value="InterPro"/>
</dbReference>
<dbReference type="RefSeq" id="WP_119431028.1">
    <property type="nucleotide sequence ID" value="NZ_QWGE01000001.1"/>
</dbReference>
<feature type="domain" description="Peptidase S8/S53" evidence="3">
    <location>
        <begin position="143"/>
        <end position="390"/>
    </location>
</feature>
<evidence type="ECO:0000259" key="3">
    <source>
        <dbReference type="Pfam" id="PF00082"/>
    </source>
</evidence>
<dbReference type="Pfam" id="PF00082">
    <property type="entry name" value="Peptidase_S8"/>
    <property type="match status" value="1"/>
</dbReference>
<name>A0A399SIX4_9BACT</name>
<dbReference type="OrthoDB" id="9792152at2"/>
<evidence type="ECO:0000256" key="2">
    <source>
        <dbReference type="PROSITE-ProRule" id="PRU01240"/>
    </source>
</evidence>
<dbReference type="CDD" id="cd04842">
    <property type="entry name" value="Peptidases_S8_Kp43_protease"/>
    <property type="match status" value="1"/>
</dbReference>
<keyword evidence="5" id="KW-1185">Reference proteome</keyword>
<dbReference type="Proteomes" id="UP000266005">
    <property type="component" value="Unassembled WGS sequence"/>
</dbReference>
<dbReference type="InterPro" id="IPR026444">
    <property type="entry name" value="Secre_tail"/>
</dbReference>
<dbReference type="Gene3D" id="3.40.50.200">
    <property type="entry name" value="Peptidase S8/S53 domain"/>
    <property type="match status" value="1"/>
</dbReference>
<dbReference type="EMBL" id="QWGE01000001">
    <property type="protein sequence ID" value="RIJ43148.1"/>
    <property type="molecule type" value="Genomic_DNA"/>
</dbReference>
<proteinExistence type="inferred from homology"/>
<dbReference type="SUPFAM" id="SSF52743">
    <property type="entry name" value="Subtilisin-like"/>
    <property type="match status" value="1"/>
</dbReference>
<dbReference type="InterPro" id="IPR051048">
    <property type="entry name" value="Peptidase_S8/S53_subtilisin"/>
</dbReference>
<evidence type="ECO:0000256" key="1">
    <source>
        <dbReference type="ARBA" id="ARBA00011073"/>
    </source>
</evidence>
<protein>
    <submittedName>
        <fullName evidence="4">T9SS C-terminal target domain-containing protein</fullName>
    </submittedName>
</protein>
<dbReference type="InterPro" id="IPR000209">
    <property type="entry name" value="Peptidase_S8/S53_dom"/>
</dbReference>
<sequence length="875" mass="94905">MWRNWHFSSAKSSLIFGLFILCLAGPIVAQQKPAEQLKVAAPLLKSMKAASIFEVRVLSSDQAQLSKWVKEYLPHLTLKQTQKQRLTLGNLQPQDLAILQTCPWITYIDRGNRQAQEELELKDSDLAANNIPAVHGLYPALIGSGLTVSVKENPFDTTDIDFKGRVLPSAAFKEPHALHATTMATVIAGAGNSSPEATGVARGAMLSSSSFANLMPDDLATLNGQGVSVQNHSYGVGLENYYGLESMAYDEQAIANPKLLHVFSSGNSGSQTPTSGTYAGIKNAANLTGQFKTSKNTLSVGALTTDRTVGALSSTGPTYDGRVKPELVAHGVGGTSEAAAVVSGVALLVQQAYANLQNGQLPDAALVKAILINSADDVEQLWVDFKSGFGNVDALGAVQAVQDQRYFTGSSTQGETDKFILQVPEGIDQLKVTLVWHDAPAQPDAPVALVNDLDLRLQHTASGSSWLPWVLSSYPHPDSLVLPAKRRPDHLNNIEQISLLQPTPGTYEIQINGYAIGQAPQPYSIAYEYTSGLGWTYPANGSTLKASTTNRLRWSGPAHGKARLEYKISNSSTWTLVTEEIDLSQPYYDWTTPTIFAKAQLRLITENQTIVSEEFILGPVTQAALTLNCNNELLLQWPQVPGATAYQLYSLTGNYLEPLLITTDTVATLAGTDQIAAYFSVAPVLENNSGLKSNTIAINPDEQLCYIYSFLPKQLVQDSVLLDLQLSTSYQIQEVALERWEQGAFRTIQSLPTSQKTAFVFYDANPEKGLNRYRARVTAQGRPFYSQPEEVFFTKKGFMQLAPNPVVAGEEIQIIAHGEGMAQLALYSITGQLIRTFSDAGVIKQMSTAGLPAGVYILKVVTEQGEKLSSRLLVL</sequence>
<dbReference type="SUPFAM" id="SSF49785">
    <property type="entry name" value="Galactose-binding domain-like"/>
    <property type="match status" value="1"/>
</dbReference>
<dbReference type="GO" id="GO:0004252">
    <property type="term" value="F:serine-type endopeptidase activity"/>
    <property type="evidence" value="ECO:0007669"/>
    <property type="project" value="InterPro"/>
</dbReference>
<evidence type="ECO:0000313" key="5">
    <source>
        <dbReference type="Proteomes" id="UP000266005"/>
    </source>
</evidence>
<dbReference type="AlphaFoldDB" id="A0A399SIX4"/>
<comment type="similarity">
    <text evidence="1 2">Belongs to the peptidase S8 family.</text>
</comment>
<dbReference type="InterPro" id="IPR008979">
    <property type="entry name" value="Galactose-bd-like_sf"/>
</dbReference>
<dbReference type="PANTHER" id="PTHR43399:SF4">
    <property type="entry name" value="CELL WALL-ASSOCIATED PROTEASE"/>
    <property type="match status" value="1"/>
</dbReference>
<dbReference type="InterPro" id="IPR034058">
    <property type="entry name" value="TagA/B/C/D_pept_dom"/>
</dbReference>
<reference evidence="5" key="1">
    <citation type="submission" date="2018-08" db="EMBL/GenBank/DDBJ databases">
        <title>Mucilaginibacter sp. MYSH2.</title>
        <authorList>
            <person name="Seo T."/>
        </authorList>
    </citation>
    <scope>NUCLEOTIDE SEQUENCE [LARGE SCALE GENOMIC DNA]</scope>
    <source>
        <strain evidence="5">KIRAN</strain>
    </source>
</reference>